<evidence type="ECO:0000313" key="1">
    <source>
        <dbReference type="EMBL" id="KKM60797.1"/>
    </source>
</evidence>
<organism evidence="1">
    <name type="scientific">marine sediment metagenome</name>
    <dbReference type="NCBI Taxonomy" id="412755"/>
    <lineage>
        <taxon>unclassified sequences</taxon>
        <taxon>metagenomes</taxon>
        <taxon>ecological metagenomes</taxon>
    </lineage>
</organism>
<proteinExistence type="predicted"/>
<sequence length="842" mass="89747">MKKILLIFLFLTSVCFGDIEVSEDVRWYNSDRTFFFTISASESMTESVAYIFPVADAVSGGLALLSNGSGVMSWGVPTTSAGHKTVGDGTHTDATTASVVRGDIIIGNATPKWDRKGISTTIGTTLTKVVGTDGTDTGFRAIANFALDIDSFLDHGNLESSSLDDADHNASYYTETEMGANAAPTGASLVGITTGTGTPTVVDLQAYLDNTGSSGYFTGGILSDGGAGTLDVSAGEGFIRTTADDNAPLVSFKWSASSSIAIPDDTTQYVFVDDAGTITLNTDEFNESVDNIMLGVVTDEAGAISHAFNLGVRLQESIGQMGRYIRHVDSVVRNRRKGGLLFGESADVNRFVTVTAGQLEWGRTSYPIPAFDTSGADTFDTYSAGGQEATGVSSWPNTQYDNAGTLTTMTNNRWAVLWWYIEPDGHIVMLYGRNQYVTEGQAEDEGEPADSIPPRLAAASVIASKFIFQKSNNTTTKIETAFGTPFTGSGVTAHNNLATLAWTSAGHTGTASTIPAFDGTGAAEELAIGTDLQAWDTDLDTLATMQSGAPAALQLLTAAELAFLDGATAGTAVASKAVVLDASKDITGMGNIEIGTADGTFPWGGALDGQWLHIADTAGRINIEGSILTVFLQSDTGAPTDEKHIALINLNGSYFFRIFNDDGTTKHDSMIIDMTQGDVTFINDVFVGGTIDVTGDVDVGGKVNSTGGVDPPYVLIDLQTKEQIVMRCRQEIPESKAGGKAIVNIIGDNRIKWFIPKTGEFYGEKIDQDGWTVPTVIDTWDDGQVCYNTNSTTRHYYDRITDTIKTTQKTIYSNHFPKDKVLDRNTGEIKDRPKIDIENATE</sequence>
<dbReference type="AlphaFoldDB" id="A0A0F9LUQ4"/>
<accession>A0A0F9LUQ4</accession>
<reference evidence="1" key="1">
    <citation type="journal article" date="2015" name="Nature">
        <title>Complex archaea that bridge the gap between prokaryotes and eukaryotes.</title>
        <authorList>
            <person name="Spang A."/>
            <person name="Saw J.H."/>
            <person name="Jorgensen S.L."/>
            <person name="Zaremba-Niedzwiedzka K."/>
            <person name="Martijn J."/>
            <person name="Lind A.E."/>
            <person name="van Eijk R."/>
            <person name="Schleper C."/>
            <person name="Guy L."/>
            <person name="Ettema T.J."/>
        </authorList>
    </citation>
    <scope>NUCLEOTIDE SEQUENCE</scope>
</reference>
<name>A0A0F9LUQ4_9ZZZZ</name>
<dbReference type="EMBL" id="LAZR01011608">
    <property type="protein sequence ID" value="KKM60797.1"/>
    <property type="molecule type" value="Genomic_DNA"/>
</dbReference>
<gene>
    <name evidence="1" type="ORF">LCGC14_1538220</name>
</gene>
<comment type="caution">
    <text evidence="1">The sequence shown here is derived from an EMBL/GenBank/DDBJ whole genome shotgun (WGS) entry which is preliminary data.</text>
</comment>
<protein>
    <submittedName>
        <fullName evidence="1">Uncharacterized protein</fullName>
    </submittedName>
</protein>